<evidence type="ECO:0000313" key="5">
    <source>
        <dbReference type="Proteomes" id="UP001612741"/>
    </source>
</evidence>
<evidence type="ECO:0000256" key="1">
    <source>
        <dbReference type="SAM" id="SignalP"/>
    </source>
</evidence>
<accession>A0ABW7Z3M1</accession>
<dbReference type="PROSITE" id="PS51257">
    <property type="entry name" value="PROKAR_LIPOPROTEIN"/>
    <property type="match status" value="1"/>
</dbReference>
<organism evidence="4 5">
    <name type="scientific">Nonomuraea typhae</name>
    <dbReference type="NCBI Taxonomy" id="2603600"/>
    <lineage>
        <taxon>Bacteria</taxon>
        <taxon>Bacillati</taxon>
        <taxon>Actinomycetota</taxon>
        <taxon>Actinomycetes</taxon>
        <taxon>Streptosporangiales</taxon>
        <taxon>Streptosporangiaceae</taxon>
        <taxon>Nonomuraea</taxon>
    </lineage>
</organism>
<gene>
    <name evidence="4" type="ORF">ACIBG2_34060</name>
</gene>
<reference evidence="4 5" key="1">
    <citation type="submission" date="2024-10" db="EMBL/GenBank/DDBJ databases">
        <title>The Natural Products Discovery Center: Release of the First 8490 Sequenced Strains for Exploring Actinobacteria Biosynthetic Diversity.</title>
        <authorList>
            <person name="Kalkreuter E."/>
            <person name="Kautsar S.A."/>
            <person name="Yang D."/>
            <person name="Bader C.D."/>
            <person name="Teijaro C.N."/>
            <person name="Fluegel L."/>
            <person name="Davis C.M."/>
            <person name="Simpson J.R."/>
            <person name="Lauterbach L."/>
            <person name="Steele A.D."/>
            <person name="Gui C."/>
            <person name="Meng S."/>
            <person name="Li G."/>
            <person name="Viehrig K."/>
            <person name="Ye F."/>
            <person name="Su P."/>
            <person name="Kiefer A.F."/>
            <person name="Nichols A."/>
            <person name="Cepeda A.J."/>
            <person name="Yan W."/>
            <person name="Fan B."/>
            <person name="Jiang Y."/>
            <person name="Adhikari A."/>
            <person name="Zheng C.-J."/>
            <person name="Schuster L."/>
            <person name="Cowan T.M."/>
            <person name="Smanski M.J."/>
            <person name="Chevrette M.G."/>
            <person name="De Carvalho L.P.S."/>
            <person name="Shen B."/>
        </authorList>
    </citation>
    <scope>NUCLEOTIDE SEQUENCE [LARGE SCALE GENOMIC DNA]</scope>
    <source>
        <strain evidence="4 5">NPDC050545</strain>
    </source>
</reference>
<dbReference type="NCBIfam" id="TIGR00996">
    <property type="entry name" value="Mtu_fam_mce"/>
    <property type="match status" value="1"/>
</dbReference>
<dbReference type="RefSeq" id="WP_397087741.1">
    <property type="nucleotide sequence ID" value="NZ_JBITGY010000010.1"/>
</dbReference>
<dbReference type="InterPro" id="IPR003399">
    <property type="entry name" value="Mce/MlaD"/>
</dbReference>
<feature type="domain" description="Mammalian cell entry C-terminal" evidence="3">
    <location>
        <begin position="108"/>
        <end position="292"/>
    </location>
</feature>
<dbReference type="InterPro" id="IPR005693">
    <property type="entry name" value="Mce"/>
</dbReference>
<feature type="chain" id="PRO_5047464092" evidence="1">
    <location>
        <begin position="17"/>
        <end position="376"/>
    </location>
</feature>
<dbReference type="Pfam" id="PF11887">
    <property type="entry name" value="Mce4_CUP1"/>
    <property type="match status" value="1"/>
</dbReference>
<evidence type="ECO:0000259" key="3">
    <source>
        <dbReference type="Pfam" id="PF11887"/>
    </source>
</evidence>
<proteinExistence type="predicted"/>
<dbReference type="PANTHER" id="PTHR33371">
    <property type="entry name" value="INTERMEMBRANE PHOSPHOLIPID TRANSPORT SYSTEM BINDING PROTEIN MLAD-RELATED"/>
    <property type="match status" value="1"/>
</dbReference>
<keyword evidence="1" id="KW-0732">Signal</keyword>
<feature type="signal peptide" evidence="1">
    <location>
        <begin position="1"/>
        <end position="16"/>
    </location>
</feature>
<keyword evidence="5" id="KW-1185">Reference proteome</keyword>
<dbReference type="Proteomes" id="UP001612741">
    <property type="component" value="Unassembled WGS sequence"/>
</dbReference>
<dbReference type="InterPro" id="IPR052336">
    <property type="entry name" value="MlaD_Phospholipid_Transporter"/>
</dbReference>
<feature type="domain" description="Mce/MlaD" evidence="2">
    <location>
        <begin position="26"/>
        <end position="101"/>
    </location>
</feature>
<protein>
    <submittedName>
        <fullName evidence="4">MCE family protein</fullName>
    </submittedName>
</protein>
<evidence type="ECO:0000313" key="4">
    <source>
        <dbReference type="EMBL" id="MFI6502445.1"/>
    </source>
</evidence>
<comment type="caution">
    <text evidence="4">The sequence shown here is derived from an EMBL/GenBank/DDBJ whole genome shotgun (WGS) entry which is preliminary data.</text>
</comment>
<dbReference type="InterPro" id="IPR024516">
    <property type="entry name" value="Mce_C"/>
</dbReference>
<name>A0ABW7Z3M1_9ACTN</name>
<dbReference type="Pfam" id="PF02470">
    <property type="entry name" value="MlaD"/>
    <property type="match status" value="1"/>
</dbReference>
<sequence>MNRWLAALLATLAACAAFLLLQPGATVRASVRFDRVVGLYPGSDVRILGVKVGEVTAVTPMGDQVRVDLAYDSAHKVPAEAEAVIVARSVVADRFVQLAPPYTGGPILKQGATLAAGRVPVEIDEALAGFSTLTRALGPEGANADGSLSRLLKVSADTFGGQGATVGAGVRSLSDAASALAANRDEFSRTIRNLAEITGVMAEDDARIRAFMRDLATVSGRLDDERDELRAVFKSLSRTLGQVAGFVEDNRGEITAGTRDLADITELLVRQRASIESFLQTAPLAVNNAGNAYDPRSGTFRARLDLNAQTDDLAMWLCSLAYAMGTPPAQCEPLLKPLNPLGRALNHAGLDASGLLPEARVKRPDVSMGGLLPPPE</sequence>
<dbReference type="EMBL" id="JBITGY010000010">
    <property type="protein sequence ID" value="MFI6502445.1"/>
    <property type="molecule type" value="Genomic_DNA"/>
</dbReference>
<dbReference type="PANTHER" id="PTHR33371:SF4">
    <property type="entry name" value="INTERMEMBRANE PHOSPHOLIPID TRANSPORT SYSTEM BINDING PROTEIN MLAD"/>
    <property type="match status" value="1"/>
</dbReference>
<evidence type="ECO:0000259" key="2">
    <source>
        <dbReference type="Pfam" id="PF02470"/>
    </source>
</evidence>